<organism evidence="2 3">
    <name type="scientific">Caballeronia catudaia</name>
    <dbReference type="NCBI Taxonomy" id="1777136"/>
    <lineage>
        <taxon>Bacteria</taxon>
        <taxon>Pseudomonadati</taxon>
        <taxon>Pseudomonadota</taxon>
        <taxon>Betaproteobacteria</taxon>
        <taxon>Burkholderiales</taxon>
        <taxon>Burkholderiaceae</taxon>
        <taxon>Caballeronia</taxon>
    </lineage>
</organism>
<feature type="region of interest" description="Disordered" evidence="1">
    <location>
        <begin position="74"/>
        <end position="93"/>
    </location>
</feature>
<gene>
    <name evidence="2" type="ORF">AWB75_03690</name>
</gene>
<feature type="compositionally biased region" description="Basic residues" evidence="1">
    <location>
        <begin position="79"/>
        <end position="93"/>
    </location>
</feature>
<evidence type="ECO:0000313" key="2">
    <source>
        <dbReference type="EMBL" id="SAK71141.1"/>
    </source>
</evidence>
<comment type="caution">
    <text evidence="2">The sequence shown here is derived from an EMBL/GenBank/DDBJ whole genome shotgun (WGS) entry which is preliminary data.</text>
</comment>
<dbReference type="Proteomes" id="UP000054870">
    <property type="component" value="Unassembled WGS sequence"/>
</dbReference>
<keyword evidence="3" id="KW-1185">Reference proteome</keyword>
<evidence type="ECO:0000313" key="3">
    <source>
        <dbReference type="Proteomes" id="UP000054870"/>
    </source>
</evidence>
<dbReference type="SUPFAM" id="SSF50129">
    <property type="entry name" value="GroES-like"/>
    <property type="match status" value="1"/>
</dbReference>
<dbReference type="InterPro" id="IPR011032">
    <property type="entry name" value="GroES-like_sf"/>
</dbReference>
<dbReference type="Gene3D" id="3.90.180.10">
    <property type="entry name" value="Medium-chain alcohol dehydrogenases, catalytic domain"/>
    <property type="match status" value="1"/>
</dbReference>
<proteinExistence type="predicted"/>
<evidence type="ECO:0008006" key="4">
    <source>
        <dbReference type="Google" id="ProtNLM"/>
    </source>
</evidence>
<evidence type="ECO:0000256" key="1">
    <source>
        <dbReference type="SAM" id="MobiDB-lite"/>
    </source>
</evidence>
<sequence>MKALIIERNGEPSEVVHWRDSPEPTPGPDEVRVRMLLAPVHPSVLHVRGARADERDQQRLRSALRFDVGGRVRSCASRTHAHGGRARPPGRCK</sequence>
<reference evidence="2" key="1">
    <citation type="submission" date="2016-01" db="EMBL/GenBank/DDBJ databases">
        <authorList>
            <person name="Peeters C."/>
        </authorList>
    </citation>
    <scope>NUCLEOTIDE SEQUENCE [LARGE SCALE GENOMIC DNA]</scope>
    <source>
        <strain evidence="2">LMG 29318</strain>
    </source>
</reference>
<dbReference type="EMBL" id="FCOF02000016">
    <property type="protein sequence ID" value="SAK71141.1"/>
    <property type="molecule type" value="Genomic_DNA"/>
</dbReference>
<protein>
    <recommendedName>
        <fullName evidence="4">Alcohol dehydrogenase</fullName>
    </recommendedName>
</protein>
<dbReference type="AlphaFoldDB" id="A0A158BM95"/>
<accession>A0A158BM95</accession>
<name>A0A158BM95_9BURK</name>